<evidence type="ECO:0000256" key="2">
    <source>
        <dbReference type="SAM" id="SignalP"/>
    </source>
</evidence>
<accession>A0A9P6UA81</accession>
<reference evidence="3" key="1">
    <citation type="journal article" date="2020" name="Fungal Divers.">
        <title>Resolving the Mortierellaceae phylogeny through synthesis of multi-gene phylogenetics and phylogenomics.</title>
        <authorList>
            <person name="Vandepol N."/>
            <person name="Liber J."/>
            <person name="Desiro A."/>
            <person name="Na H."/>
            <person name="Kennedy M."/>
            <person name="Barry K."/>
            <person name="Grigoriev I.V."/>
            <person name="Miller A.N."/>
            <person name="O'Donnell K."/>
            <person name="Stajich J.E."/>
            <person name="Bonito G."/>
        </authorList>
    </citation>
    <scope>NUCLEOTIDE SEQUENCE</scope>
    <source>
        <strain evidence="3">KOD948</strain>
    </source>
</reference>
<dbReference type="AlphaFoldDB" id="A0A9P6UA81"/>
<protein>
    <submittedName>
        <fullName evidence="3">Uncharacterized protein</fullName>
    </submittedName>
</protein>
<evidence type="ECO:0000256" key="1">
    <source>
        <dbReference type="SAM" id="MobiDB-lite"/>
    </source>
</evidence>
<proteinExistence type="predicted"/>
<comment type="caution">
    <text evidence="3">The sequence shown here is derived from an EMBL/GenBank/DDBJ whole genome shotgun (WGS) entry which is preliminary data.</text>
</comment>
<name>A0A9P6UA81_9FUNG</name>
<feature type="region of interest" description="Disordered" evidence="1">
    <location>
        <begin position="57"/>
        <end position="77"/>
    </location>
</feature>
<gene>
    <name evidence="3" type="ORF">BG011_006760</name>
</gene>
<keyword evidence="4" id="KW-1185">Reference proteome</keyword>
<feature type="signal peptide" evidence="2">
    <location>
        <begin position="1"/>
        <end position="18"/>
    </location>
</feature>
<sequence>MKFTSASVLVAIIAVTAATKNKTSIAEPTISPTSTDIVTVTTTATITKPTEATDSAGVSATITTTAATPTSTQPISSGNGLEAPINFMMAIGGGAAVLGQVL</sequence>
<keyword evidence="2" id="KW-0732">Signal</keyword>
<dbReference type="Proteomes" id="UP000726737">
    <property type="component" value="Unassembled WGS sequence"/>
</dbReference>
<evidence type="ECO:0000313" key="4">
    <source>
        <dbReference type="Proteomes" id="UP000726737"/>
    </source>
</evidence>
<dbReference type="EMBL" id="JAAAJA010000005">
    <property type="protein sequence ID" value="KAG0267343.1"/>
    <property type="molecule type" value="Genomic_DNA"/>
</dbReference>
<evidence type="ECO:0000313" key="3">
    <source>
        <dbReference type="EMBL" id="KAG0267343.1"/>
    </source>
</evidence>
<feature type="chain" id="PRO_5040139575" evidence="2">
    <location>
        <begin position="19"/>
        <end position="102"/>
    </location>
</feature>
<organism evidence="3 4">
    <name type="scientific">Mortierella polycephala</name>
    <dbReference type="NCBI Taxonomy" id="41804"/>
    <lineage>
        <taxon>Eukaryota</taxon>
        <taxon>Fungi</taxon>
        <taxon>Fungi incertae sedis</taxon>
        <taxon>Mucoromycota</taxon>
        <taxon>Mortierellomycotina</taxon>
        <taxon>Mortierellomycetes</taxon>
        <taxon>Mortierellales</taxon>
        <taxon>Mortierellaceae</taxon>
        <taxon>Mortierella</taxon>
    </lineage>
</organism>